<comment type="caution">
    <text evidence="5">The sequence shown here is derived from an EMBL/GenBank/DDBJ whole genome shotgun (WGS) entry which is preliminary data.</text>
</comment>
<dbReference type="PANTHER" id="PTHR33734">
    <property type="entry name" value="LYSM DOMAIN-CONTAINING GPI-ANCHORED PROTEIN 2"/>
    <property type="match status" value="1"/>
</dbReference>
<comment type="similarity">
    <text evidence="1">Belongs to the leucine-binding protein family.</text>
</comment>
<dbReference type="Pfam" id="PF01476">
    <property type="entry name" value="LysM"/>
    <property type="match status" value="4"/>
</dbReference>
<dbReference type="PROSITE" id="PS51782">
    <property type="entry name" value="LYSM"/>
    <property type="match status" value="3"/>
</dbReference>
<dbReference type="SUPFAM" id="SSF54106">
    <property type="entry name" value="LysM domain"/>
    <property type="match status" value="4"/>
</dbReference>
<feature type="region of interest" description="Disordered" evidence="3">
    <location>
        <begin position="135"/>
        <end position="167"/>
    </location>
</feature>
<dbReference type="InterPro" id="IPR036779">
    <property type="entry name" value="LysM_dom_sf"/>
</dbReference>
<dbReference type="RefSeq" id="WP_240713773.1">
    <property type="nucleotide sequence ID" value="NZ_JAKVTV010000003.1"/>
</dbReference>
<dbReference type="Gene3D" id="3.40.50.2300">
    <property type="match status" value="1"/>
</dbReference>
<keyword evidence="6" id="KW-1185">Reference proteome</keyword>
<evidence type="ECO:0000313" key="6">
    <source>
        <dbReference type="Proteomes" id="UP001139226"/>
    </source>
</evidence>
<accession>A0A9X1V648</accession>
<dbReference type="Gene3D" id="3.10.350.10">
    <property type="entry name" value="LysM domain"/>
    <property type="match status" value="4"/>
</dbReference>
<feature type="domain" description="LysM" evidence="4">
    <location>
        <begin position="89"/>
        <end position="133"/>
    </location>
</feature>
<proteinExistence type="inferred from homology"/>
<dbReference type="Pfam" id="PF13458">
    <property type="entry name" value="Peripla_BP_6"/>
    <property type="match status" value="1"/>
</dbReference>
<keyword evidence="2" id="KW-0732">Signal</keyword>
<dbReference type="SUPFAM" id="SSF53822">
    <property type="entry name" value="Periplasmic binding protein-like I"/>
    <property type="match status" value="1"/>
</dbReference>
<dbReference type="EMBL" id="JAKVTV010000003">
    <property type="protein sequence ID" value="MCH4823604.1"/>
    <property type="molecule type" value="Genomic_DNA"/>
</dbReference>
<organism evidence="5 6">
    <name type="scientific">Christiangramia lutea</name>
    <dbReference type="NCBI Taxonomy" id="1607951"/>
    <lineage>
        <taxon>Bacteria</taxon>
        <taxon>Pseudomonadati</taxon>
        <taxon>Bacteroidota</taxon>
        <taxon>Flavobacteriia</taxon>
        <taxon>Flavobacteriales</taxon>
        <taxon>Flavobacteriaceae</taxon>
        <taxon>Christiangramia</taxon>
    </lineage>
</organism>
<reference evidence="5" key="1">
    <citation type="submission" date="2022-03" db="EMBL/GenBank/DDBJ databases">
        <title>Gramella crocea sp. nov., isolated from activated sludge of a seafood processing plant.</title>
        <authorList>
            <person name="Zhang X."/>
        </authorList>
    </citation>
    <scope>NUCLEOTIDE SEQUENCE</scope>
    <source>
        <strain evidence="5">YJ019</strain>
    </source>
</reference>
<dbReference type="SMART" id="SM00257">
    <property type="entry name" value="LysM"/>
    <property type="match status" value="4"/>
</dbReference>
<sequence length="661" mass="74870">MKYLFVICFLFQFYSILGNAQSYKYHTVKKGETVFSISQAYDIEEEDIYKYNPDAKEGIGVNEKLVIPLDATISGTENAATNDKANQFVEHKVKKKETLYSLSKTYNVEIDQIKRYNKQLYAKELQIGEIIRIPQGVPSTSSDRNDLAQNTSNPTSLQKPQESQISKTREHIVLPKETKYGIARKYGMTVKELEAANPRVETLQPGMMIKVGVDVLEDEPVIITDDRFRFYEVKPQETLFSLTRRFGVSMDSLRQLNPALKDGLKFGMVLKVPENPEGADLDDESLAGMSEDSNMKMDLSESITNRSTKNIALMLPYHLQKIEEDSLDTYRNSIMNERVVRISLDFYSGVLMALDKAKSYGISTNLKVYDTKQTASEVANIINTNNFNEVDAVIGPLLQETAEAAASRLQNTNVPVINPLSNRKMKGHQNLFQSIPGDEYMKEAMLDYISRNSQGKNVIIIADGRSFQVKNELMNIIPSARPVNPTDNYISDEMLAGVMTEGENWVILESGNINLVSSATSALNRMAREHDITLFTTNKTNAFENDIVSNNHLGNLKFHYPSVDKEYESSLTEDFNKEYLDRFNVEPNRYAVRGYDLTLDVLLRLASAEDLYESFEKYPGYTEYNESKFHYVPSTGGGFINDAIYILKLDKDLTKSVVNDL</sequence>
<gene>
    <name evidence="5" type="ORF">ML462_10525</name>
</gene>
<name>A0A9X1V648_9FLAO</name>
<evidence type="ECO:0000256" key="3">
    <source>
        <dbReference type="SAM" id="MobiDB-lite"/>
    </source>
</evidence>
<feature type="compositionally biased region" description="Polar residues" evidence="3">
    <location>
        <begin position="137"/>
        <end position="166"/>
    </location>
</feature>
<feature type="domain" description="LysM" evidence="4">
    <location>
        <begin position="24"/>
        <end position="67"/>
    </location>
</feature>
<dbReference type="InterPro" id="IPR028081">
    <property type="entry name" value="Leu-bd"/>
</dbReference>
<evidence type="ECO:0000259" key="4">
    <source>
        <dbReference type="PROSITE" id="PS51782"/>
    </source>
</evidence>
<protein>
    <submittedName>
        <fullName evidence="5">LysM peptidoglycan-binding domain-containing protein</fullName>
    </submittedName>
</protein>
<dbReference type="InterPro" id="IPR018392">
    <property type="entry name" value="LysM"/>
</dbReference>
<feature type="domain" description="LysM" evidence="4">
    <location>
        <begin position="229"/>
        <end position="272"/>
    </location>
</feature>
<evidence type="ECO:0000313" key="5">
    <source>
        <dbReference type="EMBL" id="MCH4823604.1"/>
    </source>
</evidence>
<dbReference type="CDD" id="cd00118">
    <property type="entry name" value="LysM"/>
    <property type="match status" value="4"/>
</dbReference>
<evidence type="ECO:0000256" key="2">
    <source>
        <dbReference type="ARBA" id="ARBA00022729"/>
    </source>
</evidence>
<dbReference type="PANTHER" id="PTHR33734:SF22">
    <property type="entry name" value="MEMBRANE-BOUND LYTIC MUREIN TRANSGLYCOSYLASE D"/>
    <property type="match status" value="1"/>
</dbReference>
<evidence type="ECO:0000256" key="1">
    <source>
        <dbReference type="ARBA" id="ARBA00010062"/>
    </source>
</evidence>
<dbReference type="InterPro" id="IPR028082">
    <property type="entry name" value="Peripla_BP_I"/>
</dbReference>
<dbReference type="CDD" id="cd06268">
    <property type="entry name" value="PBP1_ABC_transporter_LIVBP-like"/>
    <property type="match status" value="1"/>
</dbReference>
<dbReference type="Proteomes" id="UP001139226">
    <property type="component" value="Unassembled WGS sequence"/>
</dbReference>
<dbReference type="AlphaFoldDB" id="A0A9X1V648"/>